<dbReference type="PANTHER" id="PTHR32282:SF15">
    <property type="entry name" value="PENICILLIN-BINDING PROTEIN 1C"/>
    <property type="match status" value="1"/>
</dbReference>
<name>A0A5C8Z9Z3_9GAMM</name>
<dbReference type="GO" id="GO:0030288">
    <property type="term" value="C:outer membrane-bounded periplasmic space"/>
    <property type="evidence" value="ECO:0007669"/>
    <property type="project" value="TreeGrafter"/>
</dbReference>
<feature type="domain" description="Penicillin-binding C-terminal" evidence="14">
    <location>
        <begin position="678"/>
        <end position="760"/>
    </location>
</feature>
<dbReference type="NCBIfam" id="TIGR02073">
    <property type="entry name" value="PBP_1c"/>
    <property type="match status" value="1"/>
</dbReference>
<dbReference type="OrthoDB" id="9766909at2"/>
<comment type="pathway">
    <text evidence="1">Cell wall biogenesis; peptidoglycan biosynthesis.</text>
</comment>
<evidence type="ECO:0000259" key="14">
    <source>
        <dbReference type="Pfam" id="PF06832"/>
    </source>
</evidence>
<evidence type="ECO:0000256" key="2">
    <source>
        <dbReference type="ARBA" id="ARBA00007090"/>
    </source>
</evidence>
<keyword evidence="7" id="KW-0808">Transferase</keyword>
<keyword evidence="5" id="KW-0645">Protease</keyword>
<dbReference type="InterPro" id="IPR036950">
    <property type="entry name" value="PBP_transglycosylase"/>
</dbReference>
<dbReference type="InterPro" id="IPR050396">
    <property type="entry name" value="Glycosyltr_51/Transpeptidase"/>
</dbReference>
<dbReference type="UniPathway" id="UPA00219"/>
<comment type="similarity">
    <text evidence="3">In the N-terminal section; belongs to the glycosyltransferase 51 family.</text>
</comment>
<dbReference type="InterPro" id="IPR001264">
    <property type="entry name" value="Glyco_trans_51"/>
</dbReference>
<evidence type="ECO:0000256" key="8">
    <source>
        <dbReference type="ARBA" id="ARBA00022801"/>
    </source>
</evidence>
<dbReference type="GO" id="GO:0006508">
    <property type="term" value="P:proteolysis"/>
    <property type="evidence" value="ECO:0007669"/>
    <property type="project" value="UniProtKB-KW"/>
</dbReference>
<reference evidence="15 16" key="1">
    <citation type="submission" date="2019-07" db="EMBL/GenBank/DDBJ databases">
        <title>Reinekea sp. strain SSH23 genome sequencing and assembly.</title>
        <authorList>
            <person name="Kim I."/>
        </authorList>
    </citation>
    <scope>NUCLEOTIDE SEQUENCE [LARGE SCALE GENOMIC DNA]</scope>
    <source>
        <strain evidence="15 16">SSH23</strain>
    </source>
</reference>
<dbReference type="InterPro" id="IPR011815">
    <property type="entry name" value="PBP_1c"/>
</dbReference>
<dbReference type="InterPro" id="IPR023346">
    <property type="entry name" value="Lysozyme-like_dom_sf"/>
</dbReference>
<comment type="caution">
    <text evidence="15">The sequence shown here is derived from an EMBL/GenBank/DDBJ whole genome shotgun (WGS) entry which is preliminary data.</text>
</comment>
<keyword evidence="9" id="KW-0511">Multifunctional enzyme</keyword>
<dbReference type="InterPro" id="IPR012338">
    <property type="entry name" value="Beta-lactam/transpept-like"/>
</dbReference>
<dbReference type="RefSeq" id="WP_147713381.1">
    <property type="nucleotide sequence ID" value="NZ_VKAD01000001.1"/>
</dbReference>
<evidence type="ECO:0000256" key="6">
    <source>
        <dbReference type="ARBA" id="ARBA00022676"/>
    </source>
</evidence>
<evidence type="ECO:0000256" key="5">
    <source>
        <dbReference type="ARBA" id="ARBA00022670"/>
    </source>
</evidence>
<evidence type="ECO:0000256" key="9">
    <source>
        <dbReference type="ARBA" id="ARBA00023268"/>
    </source>
</evidence>
<protein>
    <recommendedName>
        <fullName evidence="10">peptidoglycan glycosyltransferase</fullName>
        <ecNumber evidence="10">2.4.99.28</ecNumber>
    </recommendedName>
</protein>
<dbReference type="GO" id="GO:0004180">
    <property type="term" value="F:carboxypeptidase activity"/>
    <property type="evidence" value="ECO:0007669"/>
    <property type="project" value="UniProtKB-KW"/>
</dbReference>
<keyword evidence="6" id="KW-0328">Glycosyltransferase</keyword>
<dbReference type="GO" id="GO:0009252">
    <property type="term" value="P:peptidoglycan biosynthetic process"/>
    <property type="evidence" value="ECO:0007669"/>
    <property type="project" value="UniProtKB-UniPathway"/>
</dbReference>
<dbReference type="PANTHER" id="PTHR32282">
    <property type="entry name" value="BINDING PROTEIN TRANSPEPTIDASE, PUTATIVE-RELATED"/>
    <property type="match status" value="1"/>
</dbReference>
<dbReference type="Pfam" id="PF00912">
    <property type="entry name" value="Transgly"/>
    <property type="match status" value="1"/>
</dbReference>
<sequence>MKFVVHKKLLTSIALVIFFAITLFAVLLAVVPVPLAKLNAPQASRFYDRNGELLQVIISDDHFYRLSVDIEELPPLLIEALLLQEDQYFYLHPGVNPIAIGRATLSNAISGQVVSGASTITMQLARMLDRRPRTLSAKLLEMFRAIQLELRYSKQEILESYLSIAPYGGNLEGLNAATYAYFGKPAKQLSVAQIALLVTLPKSPNRTRPDRHPEYAKQQRDALLEKMLAAELIDQASFALAIDEPVIKQRLSFPQKIPHLAWYLKSQNPTQDDFYTTVDYNIQSRSQAIVQQYLESLYQQGISNAAVVVMDTKTHEVRSFLGSADYFDQQHEGANNGATALRSPGSTLKPFLYGLAMDEGLIAEKTQLPDIPMTVAGYSPQNYSKSFRGQVTVREALVDSLNVVAVRLSNQLGINKLYQLLKQGGISSMDKPASYYGLPLILGGVEVNLLEMTNLYASLANYGQYQPYRFNSQQPVDTTQEYAKFLSDEASWLISDILTDVERPDFPSTWQYSSSRPTVAWKTGTSYGHQDAWSIGYHPEFTVGVWVGNFNGKPATGLSGNTAAAPLFFDIMQAIVQQPTDWFAKPAGIAERKVCELCGLPGNSFCENNTIEQYIPAVKGYVNYETCQVRQPVATEEGVRLVDVWPSELAAFFHLHGLPVTDAPAYNVSNMAGATYYPPVIQSPVAGAQYIRRYEGLASDDQQIKLQVAVTNRVKQVQWFMDGKLLVTTDKPYEPIFISPPPGRYQLMVIDDTGGSDSVWLDVEDYRKLLPENVSQ</sequence>
<evidence type="ECO:0000313" key="16">
    <source>
        <dbReference type="Proteomes" id="UP000321764"/>
    </source>
</evidence>
<keyword evidence="8" id="KW-0378">Hydrolase</keyword>
<organism evidence="15 16">
    <name type="scientific">Reinekea thalattae</name>
    <dbReference type="NCBI Taxonomy" id="2593301"/>
    <lineage>
        <taxon>Bacteria</taxon>
        <taxon>Pseudomonadati</taxon>
        <taxon>Pseudomonadota</taxon>
        <taxon>Gammaproteobacteria</taxon>
        <taxon>Oceanospirillales</taxon>
        <taxon>Saccharospirillaceae</taxon>
        <taxon>Reinekea</taxon>
    </lineage>
</organism>
<dbReference type="InterPro" id="IPR001460">
    <property type="entry name" value="PCN-bd_Tpept"/>
</dbReference>
<evidence type="ECO:0000256" key="1">
    <source>
        <dbReference type="ARBA" id="ARBA00004752"/>
    </source>
</evidence>
<dbReference type="SUPFAM" id="SSF53955">
    <property type="entry name" value="Lysozyme-like"/>
    <property type="match status" value="1"/>
</dbReference>
<dbReference type="SUPFAM" id="SSF56601">
    <property type="entry name" value="beta-lactamase/transpeptidase-like"/>
    <property type="match status" value="1"/>
</dbReference>
<comment type="catalytic activity">
    <reaction evidence="11">
        <text>[GlcNAc-(1-&gt;4)-Mur2Ac(oyl-L-Ala-gamma-D-Glu-L-Lys-D-Ala-D-Ala)](n)-di-trans,octa-cis-undecaprenyl diphosphate + beta-D-GlcNAc-(1-&gt;4)-Mur2Ac(oyl-L-Ala-gamma-D-Glu-L-Lys-D-Ala-D-Ala)-di-trans,octa-cis-undecaprenyl diphosphate = [GlcNAc-(1-&gt;4)-Mur2Ac(oyl-L-Ala-gamma-D-Glu-L-Lys-D-Ala-D-Ala)](n+1)-di-trans,octa-cis-undecaprenyl diphosphate + di-trans,octa-cis-undecaprenyl diphosphate + H(+)</text>
        <dbReference type="Rhea" id="RHEA:23708"/>
        <dbReference type="Rhea" id="RHEA-COMP:9602"/>
        <dbReference type="Rhea" id="RHEA-COMP:9603"/>
        <dbReference type="ChEBI" id="CHEBI:15378"/>
        <dbReference type="ChEBI" id="CHEBI:58405"/>
        <dbReference type="ChEBI" id="CHEBI:60033"/>
        <dbReference type="ChEBI" id="CHEBI:78435"/>
        <dbReference type="EC" id="2.4.99.28"/>
    </reaction>
</comment>
<dbReference type="Gene3D" id="1.10.3810.10">
    <property type="entry name" value="Biosynthetic peptidoglycan transglycosylase-like"/>
    <property type="match status" value="1"/>
</dbReference>
<evidence type="ECO:0000313" key="15">
    <source>
        <dbReference type="EMBL" id="TXR53981.1"/>
    </source>
</evidence>
<keyword evidence="4" id="KW-0121">Carboxypeptidase</keyword>
<dbReference type="Pfam" id="PF06832">
    <property type="entry name" value="BiPBP_C"/>
    <property type="match status" value="1"/>
</dbReference>
<evidence type="ECO:0000259" key="13">
    <source>
        <dbReference type="Pfam" id="PF00912"/>
    </source>
</evidence>
<accession>A0A5C8Z9Z3</accession>
<dbReference type="EMBL" id="VKAD01000001">
    <property type="protein sequence ID" value="TXR53981.1"/>
    <property type="molecule type" value="Genomic_DNA"/>
</dbReference>
<dbReference type="EC" id="2.4.99.28" evidence="10"/>
<dbReference type="GO" id="GO:0008955">
    <property type="term" value="F:peptidoglycan glycosyltransferase activity"/>
    <property type="evidence" value="ECO:0007669"/>
    <property type="project" value="UniProtKB-EC"/>
</dbReference>
<evidence type="ECO:0000256" key="3">
    <source>
        <dbReference type="ARBA" id="ARBA00007739"/>
    </source>
</evidence>
<feature type="domain" description="Glycosyl transferase family 51" evidence="13">
    <location>
        <begin position="55"/>
        <end position="227"/>
    </location>
</feature>
<evidence type="ECO:0000256" key="4">
    <source>
        <dbReference type="ARBA" id="ARBA00022645"/>
    </source>
</evidence>
<keyword evidence="16" id="KW-1185">Reference proteome</keyword>
<dbReference type="Gene3D" id="3.40.710.10">
    <property type="entry name" value="DD-peptidase/beta-lactamase superfamily"/>
    <property type="match status" value="1"/>
</dbReference>
<evidence type="ECO:0000256" key="7">
    <source>
        <dbReference type="ARBA" id="ARBA00022679"/>
    </source>
</evidence>
<dbReference type="Proteomes" id="UP000321764">
    <property type="component" value="Unassembled WGS sequence"/>
</dbReference>
<evidence type="ECO:0000256" key="10">
    <source>
        <dbReference type="ARBA" id="ARBA00044770"/>
    </source>
</evidence>
<dbReference type="GO" id="GO:0008658">
    <property type="term" value="F:penicillin binding"/>
    <property type="evidence" value="ECO:0007669"/>
    <property type="project" value="InterPro"/>
</dbReference>
<dbReference type="InterPro" id="IPR009647">
    <property type="entry name" value="PBP_C"/>
</dbReference>
<evidence type="ECO:0000259" key="12">
    <source>
        <dbReference type="Pfam" id="PF00905"/>
    </source>
</evidence>
<dbReference type="AlphaFoldDB" id="A0A5C8Z9Z3"/>
<dbReference type="Pfam" id="PF00905">
    <property type="entry name" value="Transpeptidase"/>
    <property type="match status" value="1"/>
</dbReference>
<gene>
    <name evidence="15" type="primary">pbpC</name>
    <name evidence="15" type="ORF">FME95_05375</name>
</gene>
<comment type="similarity">
    <text evidence="2">In the C-terminal section; belongs to the transpeptidase family.</text>
</comment>
<evidence type="ECO:0000256" key="11">
    <source>
        <dbReference type="ARBA" id="ARBA00049902"/>
    </source>
</evidence>
<proteinExistence type="inferred from homology"/>
<feature type="domain" description="Penicillin-binding protein transpeptidase" evidence="12">
    <location>
        <begin position="306"/>
        <end position="573"/>
    </location>
</feature>